<feature type="transmembrane region" description="Helical" evidence="2">
    <location>
        <begin position="84"/>
        <end position="106"/>
    </location>
</feature>
<feature type="compositionally biased region" description="Acidic residues" evidence="1">
    <location>
        <begin position="267"/>
        <end position="279"/>
    </location>
</feature>
<keyword evidence="2" id="KW-0812">Transmembrane</keyword>
<feature type="transmembrane region" description="Helical" evidence="2">
    <location>
        <begin position="126"/>
        <end position="146"/>
    </location>
</feature>
<feature type="compositionally biased region" description="Low complexity" evidence="1">
    <location>
        <begin position="254"/>
        <end position="265"/>
    </location>
</feature>
<dbReference type="InterPro" id="IPR012470">
    <property type="entry name" value="Pup1-like"/>
</dbReference>
<feature type="compositionally biased region" description="Polar residues" evidence="1">
    <location>
        <begin position="18"/>
        <end position="30"/>
    </location>
</feature>
<dbReference type="Proteomes" id="UP000422736">
    <property type="component" value="Chromosome 6"/>
</dbReference>
<evidence type="ECO:0000256" key="1">
    <source>
        <dbReference type="SAM" id="MobiDB-lite"/>
    </source>
</evidence>
<evidence type="ECO:0000256" key="2">
    <source>
        <dbReference type="SAM" id="Phobius"/>
    </source>
</evidence>
<keyword evidence="4" id="KW-1185">Reference proteome</keyword>
<evidence type="ECO:0000313" key="4">
    <source>
        <dbReference type="Proteomes" id="UP000422736"/>
    </source>
</evidence>
<name>A0ABX6F129_KLUMA</name>
<evidence type="ECO:0000313" key="3">
    <source>
        <dbReference type="EMBL" id="QGN17077.1"/>
    </source>
</evidence>
<feature type="region of interest" description="Disordered" evidence="1">
    <location>
        <begin position="1"/>
        <end position="35"/>
    </location>
</feature>
<dbReference type="Pfam" id="PF07954">
    <property type="entry name" value="DUF1689"/>
    <property type="match status" value="1"/>
</dbReference>
<keyword evidence="2" id="KW-0472">Membrane</keyword>
<organism evidence="3 4">
    <name type="scientific">Kluyveromyces marxianus</name>
    <name type="common">Yeast</name>
    <name type="synonym">Candida kefyr</name>
    <dbReference type="NCBI Taxonomy" id="4911"/>
    <lineage>
        <taxon>Eukaryota</taxon>
        <taxon>Fungi</taxon>
        <taxon>Dikarya</taxon>
        <taxon>Ascomycota</taxon>
        <taxon>Saccharomycotina</taxon>
        <taxon>Saccharomycetes</taxon>
        <taxon>Saccharomycetales</taxon>
        <taxon>Saccharomycetaceae</taxon>
        <taxon>Kluyveromyces</taxon>
    </lineage>
</organism>
<accession>A0ABX6F129</accession>
<proteinExistence type="predicted"/>
<protein>
    <submittedName>
        <fullName evidence="3">YIL077C</fullName>
    </submittedName>
</protein>
<sequence>MPLDDGHSANGGTFGVNGASNADSPNSLTTGFPGAGNRMGMNQMGANTAVWNSPWFQEAYHNAQEFYEKDKVLDPKDRLELSKIYLSIARAQLWSGWVAFGLVTSVPFALQYKKTGGVKGTKVSRAFAFGFLSMFAATQAGGSLMYKSKLASIRPETLEDDPNVPKSSRQKQYEMMKLLNMGMPTRWATYFNLTYRNPEKRIPDPKLTMEKLKNGQATTRNRSVMFDNKDPMGLYTGPQFEKKEGVPKAGAISPPAQQVPQQVPQNDEYDPFNEEDNKEEESLSAWDRIRKENAVADTKAGNSWEEIRKKNYDNSPK</sequence>
<feature type="region of interest" description="Disordered" evidence="1">
    <location>
        <begin position="243"/>
        <end position="317"/>
    </location>
</feature>
<keyword evidence="2" id="KW-1133">Transmembrane helix</keyword>
<reference evidence="3 4" key="2">
    <citation type="submission" date="2019-11" db="EMBL/GenBank/DDBJ databases">
        <authorList>
            <person name="Lu H."/>
        </authorList>
    </citation>
    <scope>NUCLEOTIDE SEQUENCE [LARGE SCALE GENOMIC DNA]</scope>
    <source>
        <strain evidence="3 4">FIM1</strain>
    </source>
</reference>
<feature type="compositionally biased region" description="Basic and acidic residues" evidence="1">
    <location>
        <begin position="305"/>
        <end position="317"/>
    </location>
</feature>
<gene>
    <name evidence="3" type="primary">RCI37</name>
    <name evidence="3" type="ORF">FIM1_3808</name>
</gene>
<dbReference type="EMBL" id="CP015059">
    <property type="protein sequence ID" value="QGN17077.1"/>
    <property type="molecule type" value="Genomic_DNA"/>
</dbReference>
<reference evidence="3 4" key="1">
    <citation type="submission" date="2016-03" db="EMBL/GenBank/DDBJ databases">
        <title>How can Kluyveromyces marxianus grow so fast - potential evolutionary course in Saccharomyces Complex revealed by comparative genomics.</title>
        <authorList>
            <person name="Mo W."/>
            <person name="Lu W."/>
            <person name="Yang X."/>
            <person name="Qi J."/>
            <person name="Lv H."/>
        </authorList>
    </citation>
    <scope>NUCLEOTIDE SEQUENCE [LARGE SCALE GENOMIC DNA]</scope>
    <source>
        <strain evidence="3 4">FIM1</strain>
    </source>
</reference>